<gene>
    <name evidence="1" type="ORF">BLNAU_2111</name>
</gene>
<reference evidence="1 2" key="1">
    <citation type="journal article" date="2022" name="bioRxiv">
        <title>Genomics of Preaxostyla Flagellates Illuminates Evolutionary Transitions and the Path Towards Mitochondrial Loss.</title>
        <authorList>
            <person name="Novak L.V.F."/>
            <person name="Treitli S.C."/>
            <person name="Pyrih J."/>
            <person name="Halakuc P."/>
            <person name="Pipaliya S.V."/>
            <person name="Vacek V."/>
            <person name="Brzon O."/>
            <person name="Soukal P."/>
            <person name="Eme L."/>
            <person name="Dacks J.B."/>
            <person name="Karnkowska A."/>
            <person name="Elias M."/>
            <person name="Hampl V."/>
        </authorList>
    </citation>
    <scope>NUCLEOTIDE SEQUENCE [LARGE SCALE GENOMIC DNA]</scope>
    <source>
        <strain evidence="1">NAU3</strain>
        <tissue evidence="1">Gut</tissue>
    </source>
</reference>
<comment type="caution">
    <text evidence="1">The sequence shown here is derived from an EMBL/GenBank/DDBJ whole genome shotgun (WGS) entry which is preliminary data.</text>
</comment>
<keyword evidence="2" id="KW-1185">Reference proteome</keyword>
<name>A0ABQ9YH47_9EUKA</name>
<organism evidence="1 2">
    <name type="scientific">Blattamonas nauphoetae</name>
    <dbReference type="NCBI Taxonomy" id="2049346"/>
    <lineage>
        <taxon>Eukaryota</taxon>
        <taxon>Metamonada</taxon>
        <taxon>Preaxostyla</taxon>
        <taxon>Oxymonadida</taxon>
        <taxon>Blattamonas</taxon>
    </lineage>
</organism>
<proteinExistence type="predicted"/>
<evidence type="ECO:0000313" key="2">
    <source>
        <dbReference type="Proteomes" id="UP001281761"/>
    </source>
</evidence>
<dbReference type="Proteomes" id="UP001281761">
    <property type="component" value="Unassembled WGS sequence"/>
</dbReference>
<accession>A0ABQ9YH47</accession>
<dbReference type="EMBL" id="JARBJD010000008">
    <property type="protein sequence ID" value="KAK2963088.1"/>
    <property type="molecule type" value="Genomic_DNA"/>
</dbReference>
<evidence type="ECO:0000313" key="1">
    <source>
        <dbReference type="EMBL" id="KAK2963088.1"/>
    </source>
</evidence>
<sequence>MMMTSGAFGMGPVYLAKSIVSGGDFLRNLPPDTLNPLSQTLFKTTRHNGPMPSILIKITLSLKEWRKQGQEVVQSGKQILQALFLEGFEVTLEQKLLNDTDEYDGLRVVDDCLNISKLLELNVKKLR</sequence>
<protein>
    <submittedName>
        <fullName evidence="1">Uncharacterized protein</fullName>
    </submittedName>
</protein>